<evidence type="ECO:0000313" key="10">
    <source>
        <dbReference type="Proteomes" id="UP001164746"/>
    </source>
</evidence>
<evidence type="ECO:0000256" key="8">
    <source>
        <dbReference type="SAM" id="MobiDB-lite"/>
    </source>
</evidence>
<evidence type="ECO:0000256" key="5">
    <source>
        <dbReference type="ARBA" id="ARBA00048763"/>
    </source>
</evidence>
<dbReference type="Proteomes" id="UP001164746">
    <property type="component" value="Chromosome 13"/>
</dbReference>
<dbReference type="PANTHER" id="PTHR14741">
    <property type="entry name" value="S-ADENOSYLMETHIONINE-DEPENDENT METHYLTRANSFERASE RELATED"/>
    <property type="match status" value="1"/>
</dbReference>
<name>A0ABY7FY56_MYAAR</name>
<gene>
    <name evidence="9" type="ORF">MAR_037740</name>
</gene>
<feature type="region of interest" description="Disordered" evidence="8">
    <location>
        <begin position="690"/>
        <end position="799"/>
    </location>
</feature>
<dbReference type="Pfam" id="PF09445">
    <property type="entry name" value="Methyltransf_15"/>
    <property type="match status" value="2"/>
</dbReference>
<dbReference type="InterPro" id="IPR029063">
    <property type="entry name" value="SAM-dependent_MTases_sf"/>
</dbReference>
<comment type="catalytic activity">
    <reaction evidence="3">
        <text>a 5'-end (N(2),N(7)-dimethyl 5'-triphosphoguanosine)-ribonucleoside in snoRNA + S-adenosyl-L-methionine = a 5'-end (N(2),N(2),N(7)-trimethyl 5'-triphosphoguanosine)-ribonucleoside in snoRNA + S-adenosyl-L-homocysteine + H(+)</text>
        <dbReference type="Rhea" id="RHEA:78507"/>
        <dbReference type="Rhea" id="RHEA-COMP:19088"/>
        <dbReference type="Rhea" id="RHEA-COMP:19090"/>
        <dbReference type="ChEBI" id="CHEBI:15378"/>
        <dbReference type="ChEBI" id="CHEBI:57856"/>
        <dbReference type="ChEBI" id="CHEBI:59789"/>
        <dbReference type="ChEBI" id="CHEBI:167623"/>
        <dbReference type="ChEBI" id="CHEBI:172880"/>
    </reaction>
    <physiologicalReaction direction="left-to-right" evidence="3">
        <dbReference type="Rhea" id="RHEA:78508"/>
    </physiologicalReaction>
</comment>
<feature type="region of interest" description="Disordered" evidence="8">
    <location>
        <begin position="98"/>
        <end position="140"/>
    </location>
</feature>
<comment type="catalytic activity">
    <reaction evidence="4">
        <text>a 5'-end (N(7)-methyl 5'-triphosphoguanosine)-ribonucleoside in snoRNA + S-adenosyl-L-methionine = a 5'-end (N(2),N(7)-dimethyl 5'-triphosphoguanosine)-ribonucleoside in snoRNA + S-adenosyl-L-homocysteine + H(+)</text>
        <dbReference type="Rhea" id="RHEA:78475"/>
        <dbReference type="Rhea" id="RHEA-COMP:19086"/>
        <dbReference type="Rhea" id="RHEA-COMP:19088"/>
        <dbReference type="ChEBI" id="CHEBI:15378"/>
        <dbReference type="ChEBI" id="CHEBI:57856"/>
        <dbReference type="ChEBI" id="CHEBI:59789"/>
        <dbReference type="ChEBI" id="CHEBI:156461"/>
        <dbReference type="ChEBI" id="CHEBI:172880"/>
    </reaction>
    <physiologicalReaction direction="left-to-right" evidence="4">
        <dbReference type="Rhea" id="RHEA:78476"/>
    </physiologicalReaction>
</comment>
<evidence type="ECO:0000256" key="4">
    <source>
        <dbReference type="ARBA" id="ARBA00048740"/>
    </source>
</evidence>
<dbReference type="Gene3D" id="3.40.50.150">
    <property type="entry name" value="Vaccinia Virus protein VP39"/>
    <property type="match status" value="1"/>
</dbReference>
<evidence type="ECO:0000256" key="7">
    <source>
        <dbReference type="ARBA" id="ARBA00049790"/>
    </source>
</evidence>
<feature type="compositionally biased region" description="Basic and acidic residues" evidence="8">
    <location>
        <begin position="758"/>
        <end position="774"/>
    </location>
</feature>
<feature type="compositionally biased region" description="Basic and acidic residues" evidence="8">
    <location>
        <begin position="1083"/>
        <end position="1109"/>
    </location>
</feature>
<sequence length="1175" mass="129841">MCYRWNHLAELQLKISVDNQQNDIKCHCTRAFIGDSQLYKKGLYEEEDTGSEEEVASSGLDLDDVDNNVEDVEKAEDIDEATLDLTEEQLAEIQMMKQMGLPHSKNRGHKKQKQRKKKNGHNNSNTNTNTLPPTSSKVNSEIDDSTVEDTIMSSRLKAAGSDNLDLANPRLVGYDVETVWQDYWGKYGEYLVWEGWVAKYPDQIDYGSTGVPAIAEVEASTGEGELGQGDIGGELGQELVNVRMPAVNEIEASTGVDAGRTRGDIVGTCSGELKQSDAGLVGVDCGQCVVGKCICPCGILPGVETVKDMKETTKVENENINGTHSDSSTGKITSECGLYTDATKPSLKGDNIISTLQKLTEQAEQVDQGVGELTADSIADNVVNKQSETFTLMHSYSSHSKPNYSAKDEECQLDDIVQNGKENEKEIAEEDYSNAWTDLWNEHHTESYWFYYNQFVKKFENISKKSIGDATEAEGIAVVNENGELVVVNDADLDDGIKIESQLIDNPSEETSQENVVYVIEDPENLADIENMTQDELVKLTDEIASCLKGVRIDESVGENDEVVEHSSVTGVQMKIKSNDVDHEGSLEDAVGNESGIGEPEDGNRKRKQAKQRQQQQNSQTPANGIAKTPVHVRYDSDGNELTAKPSKTLNKVRRFLVAAMESTSDTEINEADADMEVMEIFGKKFAKKDGEKTTLEEAPGTETTKLTRTDSKSEVHRWKDSSLTPKSSTSVASSTEFKIPTDRKADGDDNDFGESEVAEKYEFSTINRDEANKKSAKTANDCDADTDDEDKGNEELDEENGIGEMVDETIQTEGGEQVYPLPLETITEGGTTLGHGRGVRRGGRTREGDEDREAVEYDLDMWIEEGEAEPGSYKTKASKRKGKKKCKGGVRMPPEIAGDPELRKYWGQRYRLFSRFDEGIRLDREGWFSVTPEKIAEHIADRCRCDVILDAFCGAGGNSIQFAFTCERVYGVEDRIEFIVGPTLKADVVFLSPPWGGPRYLSADVFDLETMMAINTFEIVKVSRQISDNIALFVPRNTDINQLTSLAGPGGKMEMEQNFLNRKLKTITAYYGELVLDGEETEATHGEIEDSEAPHGEIEDSEAPHGEIEGSVVPHGENEDSEVQHGEKKIIGDLHGKIVEKIKGAHGEVESREKAIRVEMQKDEGSHGKLKEDS</sequence>
<feature type="region of interest" description="Disordered" evidence="8">
    <location>
        <begin position="45"/>
        <end position="65"/>
    </location>
</feature>
<evidence type="ECO:0000256" key="1">
    <source>
        <dbReference type="ARBA" id="ARBA00018517"/>
    </source>
</evidence>
<accession>A0ABY7FY56</accession>
<feature type="compositionally biased region" description="Basic and acidic residues" evidence="8">
    <location>
        <begin position="1117"/>
        <end position="1126"/>
    </location>
</feature>
<feature type="region of interest" description="Disordered" evidence="8">
    <location>
        <begin position="827"/>
        <end position="853"/>
    </location>
</feature>
<feature type="region of interest" description="Disordered" evidence="8">
    <location>
        <begin position="1144"/>
        <end position="1175"/>
    </location>
</feature>
<feature type="compositionally biased region" description="Basic and acidic residues" evidence="8">
    <location>
        <begin position="706"/>
        <end position="721"/>
    </location>
</feature>
<feature type="compositionally biased region" description="Low complexity" evidence="8">
    <location>
        <begin position="121"/>
        <end position="136"/>
    </location>
</feature>
<protein>
    <recommendedName>
        <fullName evidence="1">Trimethylguanosine synthase</fullName>
    </recommendedName>
    <alternativeName>
        <fullName evidence="7">Cap-specific guanine-N(2) methyltransferase</fullName>
    </alternativeName>
</protein>
<feature type="compositionally biased region" description="Basic and acidic residues" evidence="8">
    <location>
        <begin position="577"/>
        <end position="586"/>
    </location>
</feature>
<organism evidence="9 10">
    <name type="scientific">Mya arenaria</name>
    <name type="common">Soft-shell clam</name>
    <dbReference type="NCBI Taxonomy" id="6604"/>
    <lineage>
        <taxon>Eukaryota</taxon>
        <taxon>Metazoa</taxon>
        <taxon>Spiralia</taxon>
        <taxon>Lophotrochozoa</taxon>
        <taxon>Mollusca</taxon>
        <taxon>Bivalvia</taxon>
        <taxon>Autobranchia</taxon>
        <taxon>Heteroconchia</taxon>
        <taxon>Euheterodonta</taxon>
        <taxon>Imparidentia</taxon>
        <taxon>Neoheterodontei</taxon>
        <taxon>Myida</taxon>
        <taxon>Myoidea</taxon>
        <taxon>Myidae</taxon>
        <taxon>Mya</taxon>
    </lineage>
</organism>
<dbReference type="SUPFAM" id="SSF53335">
    <property type="entry name" value="S-adenosyl-L-methionine-dependent methyltransferases"/>
    <property type="match status" value="1"/>
</dbReference>
<proteinExistence type="inferred from homology"/>
<feature type="region of interest" description="Disordered" evidence="8">
    <location>
        <begin position="1082"/>
        <end position="1126"/>
    </location>
</feature>
<dbReference type="EMBL" id="CP111024">
    <property type="protein sequence ID" value="WAR24071.1"/>
    <property type="molecule type" value="Genomic_DNA"/>
</dbReference>
<reference evidence="9" key="1">
    <citation type="submission" date="2022-11" db="EMBL/GenBank/DDBJ databases">
        <title>Centuries of genome instability and evolution in soft-shell clam transmissible cancer (bioRxiv).</title>
        <authorList>
            <person name="Hart S.F.M."/>
            <person name="Yonemitsu M.A."/>
            <person name="Giersch R.M."/>
            <person name="Beal B.F."/>
            <person name="Arriagada G."/>
            <person name="Davis B.W."/>
            <person name="Ostrander E.A."/>
            <person name="Goff S.P."/>
            <person name="Metzger M.J."/>
        </authorList>
    </citation>
    <scope>NUCLEOTIDE SEQUENCE</scope>
    <source>
        <strain evidence="9">MELC-2E11</strain>
        <tissue evidence="9">Siphon/mantle</tissue>
    </source>
</reference>
<evidence type="ECO:0000313" key="9">
    <source>
        <dbReference type="EMBL" id="WAR24071.1"/>
    </source>
</evidence>
<feature type="region of interest" description="Disordered" evidence="8">
    <location>
        <begin position="560"/>
        <end position="630"/>
    </location>
</feature>
<evidence type="ECO:0000256" key="6">
    <source>
        <dbReference type="ARBA" id="ARBA00049075"/>
    </source>
</evidence>
<dbReference type="InterPro" id="IPR019012">
    <property type="entry name" value="RNA_cap_Gua-N2-MeTrfase"/>
</dbReference>
<comment type="catalytic activity">
    <reaction evidence="6">
        <text>a 5'-end (N(7)-methyl 5'-triphosphoguanosine)-ribonucleoside in snRNA + S-adenosyl-L-methionine = a 5'-end (N(2),N(7)-dimethyl 5'-triphosphoguanosine)-ribonucleoside in snRNA + S-adenosyl-L-homocysteine + H(+)</text>
        <dbReference type="Rhea" id="RHEA:78471"/>
        <dbReference type="Rhea" id="RHEA-COMP:19085"/>
        <dbReference type="Rhea" id="RHEA-COMP:19087"/>
        <dbReference type="ChEBI" id="CHEBI:15378"/>
        <dbReference type="ChEBI" id="CHEBI:57856"/>
        <dbReference type="ChEBI" id="CHEBI:59789"/>
        <dbReference type="ChEBI" id="CHEBI:156461"/>
        <dbReference type="ChEBI" id="CHEBI:172880"/>
    </reaction>
    <physiologicalReaction direction="left-to-right" evidence="6">
        <dbReference type="Rhea" id="RHEA:78472"/>
    </physiologicalReaction>
</comment>
<feature type="compositionally biased region" description="Polar residues" evidence="8">
    <location>
        <begin position="722"/>
        <end position="737"/>
    </location>
</feature>
<evidence type="ECO:0000256" key="3">
    <source>
        <dbReference type="ARBA" id="ARBA00047418"/>
    </source>
</evidence>
<comment type="catalytic activity">
    <reaction evidence="5">
        <text>a 5'-end (N(2),N(7)-dimethyl 5'-triphosphoguanosine)-ribonucleoside in snRNA + S-adenosyl-L-methionine = a 5'-end (N(2),N(2),N(7)-trimethyl 5'-triphosphoguanosine)-ribonucleoside in snRNA + S-adenosyl-L-homocysteine + H(+)</text>
        <dbReference type="Rhea" id="RHEA:78479"/>
        <dbReference type="Rhea" id="RHEA-COMP:19087"/>
        <dbReference type="Rhea" id="RHEA-COMP:19089"/>
        <dbReference type="ChEBI" id="CHEBI:15378"/>
        <dbReference type="ChEBI" id="CHEBI:57856"/>
        <dbReference type="ChEBI" id="CHEBI:59789"/>
        <dbReference type="ChEBI" id="CHEBI:167623"/>
        <dbReference type="ChEBI" id="CHEBI:172880"/>
    </reaction>
    <physiologicalReaction direction="left-to-right" evidence="5">
        <dbReference type="Rhea" id="RHEA:78480"/>
    </physiologicalReaction>
</comment>
<evidence type="ECO:0000256" key="2">
    <source>
        <dbReference type="ARBA" id="ARBA00025783"/>
    </source>
</evidence>
<feature type="compositionally biased region" description="Acidic residues" evidence="8">
    <location>
        <begin position="783"/>
        <end position="799"/>
    </location>
</feature>
<dbReference type="PANTHER" id="PTHR14741:SF32">
    <property type="entry name" value="TRIMETHYLGUANOSINE SYNTHASE"/>
    <property type="match status" value="1"/>
</dbReference>
<comment type="similarity">
    <text evidence="2">Belongs to the methyltransferase superfamily. Trimethylguanosine synthase family.</text>
</comment>
<keyword evidence="10" id="KW-1185">Reference proteome</keyword>
<feature type="compositionally biased region" description="Basic residues" evidence="8">
    <location>
        <begin position="104"/>
        <end position="120"/>
    </location>
</feature>